<dbReference type="Pfam" id="PF06280">
    <property type="entry name" value="fn3_5"/>
    <property type="match status" value="1"/>
</dbReference>
<proteinExistence type="inferred from homology"/>
<feature type="active site" description="Charge relay system" evidence="6 7">
    <location>
        <position position="127"/>
    </location>
</feature>
<dbReference type="RefSeq" id="XP_046006235.1">
    <property type="nucleotide sequence ID" value="XM_046151392.1"/>
</dbReference>
<dbReference type="InterPro" id="IPR010435">
    <property type="entry name" value="C5a/SBT2-like_Fn3"/>
</dbReference>
<evidence type="ECO:0000313" key="12">
    <source>
        <dbReference type="Proteomes" id="UP000756346"/>
    </source>
</evidence>
<dbReference type="InterPro" id="IPR036852">
    <property type="entry name" value="Peptidase_S8/S53_dom_sf"/>
</dbReference>
<dbReference type="Proteomes" id="UP000756346">
    <property type="component" value="Unassembled WGS sequence"/>
</dbReference>
<feature type="active site" description="Charge relay system" evidence="6 7">
    <location>
        <position position="457"/>
    </location>
</feature>
<comment type="similarity">
    <text evidence="1 7 8">Belongs to the peptidase S8 family.</text>
</comment>
<feature type="domain" description="Peptidase S8/S53" evidence="9">
    <location>
        <begin position="71"/>
        <end position="497"/>
    </location>
</feature>
<dbReference type="PRINTS" id="PR00723">
    <property type="entry name" value="SUBTILISIN"/>
</dbReference>
<keyword evidence="12" id="KW-1185">Reference proteome</keyword>
<evidence type="ECO:0000256" key="8">
    <source>
        <dbReference type="RuleBase" id="RU003355"/>
    </source>
</evidence>
<evidence type="ECO:0000313" key="11">
    <source>
        <dbReference type="EMBL" id="KAH7017968.1"/>
    </source>
</evidence>
<keyword evidence="2 7" id="KW-0645">Protease</keyword>
<evidence type="ECO:0000256" key="3">
    <source>
        <dbReference type="ARBA" id="ARBA00022729"/>
    </source>
</evidence>
<dbReference type="OrthoDB" id="10256524at2759"/>
<dbReference type="PANTHER" id="PTHR43399">
    <property type="entry name" value="SUBTILISIN-RELATED"/>
    <property type="match status" value="1"/>
</dbReference>
<evidence type="ECO:0000256" key="6">
    <source>
        <dbReference type="PIRSR" id="PIRSR615500-1"/>
    </source>
</evidence>
<name>A0A9P8XWY6_9PEZI</name>
<dbReference type="GeneID" id="70180938"/>
<evidence type="ECO:0000259" key="10">
    <source>
        <dbReference type="Pfam" id="PF06280"/>
    </source>
</evidence>
<dbReference type="EMBL" id="JAGTJQ010000011">
    <property type="protein sequence ID" value="KAH7017968.1"/>
    <property type="molecule type" value="Genomic_DNA"/>
</dbReference>
<dbReference type="PROSITE" id="PS00136">
    <property type="entry name" value="SUBTILASE_ASP"/>
    <property type="match status" value="1"/>
</dbReference>
<dbReference type="InterPro" id="IPR022398">
    <property type="entry name" value="Peptidase_S8_His-AS"/>
</dbReference>
<comment type="caution">
    <text evidence="11">The sequence shown here is derived from an EMBL/GenBank/DDBJ whole genome shotgun (WGS) entry which is preliminary data.</text>
</comment>
<dbReference type="InterPro" id="IPR023827">
    <property type="entry name" value="Peptidase_S8_Asp-AS"/>
</dbReference>
<gene>
    <name evidence="11" type="ORF">B0I36DRAFT_276336</name>
</gene>
<dbReference type="PROSITE" id="PS00137">
    <property type="entry name" value="SUBTILASE_HIS"/>
    <property type="match status" value="1"/>
</dbReference>
<organism evidence="11 12">
    <name type="scientific">Microdochium trichocladiopsis</name>
    <dbReference type="NCBI Taxonomy" id="1682393"/>
    <lineage>
        <taxon>Eukaryota</taxon>
        <taxon>Fungi</taxon>
        <taxon>Dikarya</taxon>
        <taxon>Ascomycota</taxon>
        <taxon>Pezizomycotina</taxon>
        <taxon>Sordariomycetes</taxon>
        <taxon>Xylariomycetidae</taxon>
        <taxon>Xylariales</taxon>
        <taxon>Microdochiaceae</taxon>
        <taxon>Microdochium</taxon>
    </lineage>
</organism>
<dbReference type="InterPro" id="IPR000209">
    <property type="entry name" value="Peptidase_S8/S53_dom"/>
</dbReference>
<evidence type="ECO:0000259" key="9">
    <source>
        <dbReference type="Pfam" id="PF00082"/>
    </source>
</evidence>
<dbReference type="SUPFAM" id="SSF52743">
    <property type="entry name" value="Subtilisin-like"/>
    <property type="match status" value="1"/>
</dbReference>
<dbReference type="AlphaFoldDB" id="A0A9P8XWY6"/>
<protein>
    <submittedName>
        <fullName evidence="11">Peptidase S8/S53 domain-containing protein</fullName>
    </submittedName>
</protein>
<evidence type="ECO:0000256" key="4">
    <source>
        <dbReference type="ARBA" id="ARBA00022801"/>
    </source>
</evidence>
<keyword evidence="3" id="KW-0732">Signal</keyword>
<dbReference type="PROSITE" id="PS00138">
    <property type="entry name" value="SUBTILASE_SER"/>
    <property type="match status" value="1"/>
</dbReference>
<dbReference type="Gene3D" id="3.40.50.200">
    <property type="entry name" value="Peptidase S8/S53 domain"/>
    <property type="match status" value="2"/>
</dbReference>
<evidence type="ECO:0000256" key="5">
    <source>
        <dbReference type="ARBA" id="ARBA00022825"/>
    </source>
</evidence>
<evidence type="ECO:0000256" key="2">
    <source>
        <dbReference type="ARBA" id="ARBA00022670"/>
    </source>
</evidence>
<evidence type="ECO:0000256" key="1">
    <source>
        <dbReference type="ARBA" id="ARBA00011073"/>
    </source>
</evidence>
<evidence type="ECO:0000256" key="7">
    <source>
        <dbReference type="PROSITE-ProRule" id="PRU01240"/>
    </source>
</evidence>
<reference evidence="11" key="1">
    <citation type="journal article" date="2021" name="Nat. Commun.">
        <title>Genetic determinants of endophytism in the Arabidopsis root mycobiome.</title>
        <authorList>
            <person name="Mesny F."/>
            <person name="Miyauchi S."/>
            <person name="Thiergart T."/>
            <person name="Pickel B."/>
            <person name="Atanasova L."/>
            <person name="Karlsson M."/>
            <person name="Huettel B."/>
            <person name="Barry K.W."/>
            <person name="Haridas S."/>
            <person name="Chen C."/>
            <person name="Bauer D."/>
            <person name="Andreopoulos W."/>
            <person name="Pangilinan J."/>
            <person name="LaButti K."/>
            <person name="Riley R."/>
            <person name="Lipzen A."/>
            <person name="Clum A."/>
            <person name="Drula E."/>
            <person name="Henrissat B."/>
            <person name="Kohler A."/>
            <person name="Grigoriev I.V."/>
            <person name="Martin F.M."/>
            <person name="Hacquard S."/>
        </authorList>
    </citation>
    <scope>NUCLEOTIDE SEQUENCE</scope>
    <source>
        <strain evidence="11">MPI-CAGE-CH-0230</strain>
    </source>
</reference>
<dbReference type="GO" id="GO:0006508">
    <property type="term" value="P:proteolysis"/>
    <property type="evidence" value="ECO:0007669"/>
    <property type="project" value="UniProtKB-KW"/>
</dbReference>
<feature type="active site" description="Charge relay system" evidence="6 7">
    <location>
        <position position="80"/>
    </location>
</feature>
<keyword evidence="5 7" id="KW-0720">Serine protease</keyword>
<keyword evidence="4 7" id="KW-0378">Hydrolase</keyword>
<dbReference type="InterPro" id="IPR023828">
    <property type="entry name" value="Peptidase_S8_Ser-AS"/>
</dbReference>
<dbReference type="InterPro" id="IPR015500">
    <property type="entry name" value="Peptidase_S8_subtilisin-rel"/>
</dbReference>
<accession>A0A9P8XWY6</accession>
<dbReference type="GO" id="GO:0004252">
    <property type="term" value="F:serine-type endopeptidase activity"/>
    <property type="evidence" value="ECO:0007669"/>
    <property type="project" value="UniProtKB-UniRule"/>
</dbReference>
<dbReference type="GO" id="GO:0016020">
    <property type="term" value="C:membrane"/>
    <property type="evidence" value="ECO:0007669"/>
    <property type="project" value="InterPro"/>
</dbReference>
<feature type="domain" description="C5a peptidase/Subtilisin-like protease SBT2-like Fn3-like" evidence="10">
    <location>
        <begin position="542"/>
        <end position="651"/>
    </location>
</feature>
<dbReference type="PANTHER" id="PTHR43399:SF4">
    <property type="entry name" value="CELL WALL-ASSOCIATED PROTEASE"/>
    <property type="match status" value="1"/>
</dbReference>
<dbReference type="Pfam" id="PF00082">
    <property type="entry name" value="Peptidase_S8"/>
    <property type="match status" value="1"/>
</dbReference>
<sequence>MRLPEVSRVWPVVTISRPSPVSLVDLTEFDGSVGSPGEGYSTDIVRDKDYKIDDNLKMAGVDRLHALGVKGKGVKIAIIDSGVDYNHPGLGGGFGPGKKVAFGRNYVLDDGQGGLDDPIATCSSGGHGSHVAGIIAGEDPDDFGFGMLGVAPEATLGMYRIFACNGVASSDVVMQAMMDAYNDGVDIVSMSLGSDSGFEDADPFGQIITNAKSRGIATIIAAGNRGNLGPMLTSSPAIAPDAVAVASLDGAKYPTTYKMQGTSSTGNGSSEWRYGSLWPLDGEFPVYASADYDESTGCEYASIQKAAQAVGVNVSSTLYMVRKTYLCDLSLPLTNARSLGFKGVVVWRDQELRNPADNDYQSSGPGDFIILSMDHVDGPKLYAAVTAAGPIFYSAQFSDRRFLSVDNPSAGFTSNYSTMGNTWEFSVFKPTISAPGHLILSAWPLSVGGYAIISGTSMATPFVSGCYALLKSAYPNLSVDEMTNLFTTTAQPSKWWGDDRITHSVAHQGAGSINVWNAYNSRGTKFDQSVVLVGQGAQPVTKNITFTNTDLEGNSKTFEISHVPAGLMQRTPYADLNVVGNMVYGFPSKPIYATVDFETPTQIVLAPGESATVSFVVTPPSGLDPDTVPIYSGYIRLVVSGGGGDVYTLPYQGLTYVVNEVPVLERALIDDNPQLPAMGHLSSGGGAIEYNTEDVVTYNTTAGEYVTMTYFARQPTYVYRVDLVAANITFEPTYYGFNASHDFETTTPILPIDNTFGGVESFGLLFGSYYMDPTFHILSWWGGLVDSDNNDYLVPPGDFRLLLRLLPVSRDYDNPKDWTSWLGPVLRITGP</sequence>
<dbReference type="InterPro" id="IPR051048">
    <property type="entry name" value="Peptidase_S8/S53_subtilisin"/>
</dbReference>
<dbReference type="PROSITE" id="PS51892">
    <property type="entry name" value="SUBTILASE"/>
    <property type="match status" value="1"/>
</dbReference>